<evidence type="ECO:0000259" key="6">
    <source>
        <dbReference type="PROSITE" id="PS50887"/>
    </source>
</evidence>
<dbReference type="Pfam" id="PF00990">
    <property type="entry name" value="GGDEF"/>
    <property type="match status" value="2"/>
</dbReference>
<dbReference type="InterPro" id="IPR001633">
    <property type="entry name" value="EAL_dom"/>
</dbReference>
<dbReference type="PROSITE" id="PS50110">
    <property type="entry name" value="RESPONSE_REGULATORY"/>
    <property type="match status" value="1"/>
</dbReference>
<comment type="function">
    <text evidence="2">May play the central regulatory role in sporulation. It may be an element of the effector pathway responsible for the activation of sporulation genes in response to nutritional stress. Spo0A may act in concert with spo0H (a sigma factor) to control the expression of some genes that are critical to the sporulation process.</text>
</comment>
<dbReference type="PROSITE" id="PS50887">
    <property type="entry name" value="GGDEF"/>
    <property type="match status" value="1"/>
</dbReference>
<dbReference type="Gene3D" id="3.30.70.270">
    <property type="match status" value="2"/>
</dbReference>
<sequence length="794" mass="90126">MAKVDHKKKLLIVEDSVINQQLLVMILKDDYETVTANNGREALDILCAKDGHLISAVILDIVMPVMDGFEVLRRMRENKALAQIPVIVASGGDVEGDNKEIQALSQGANDYVRKPYKPDIIKHRVANAIYLRETASFINTVQHDSLTGLYSKEYFYNQAEEIMQRDINQDYDIICCDIERFKLVNDLYGAKVGDDLLNACADIFRDRSDNYIICGRTGPDIFAFLLKHIDDYSNFEFSSLDSDLAELGINLNIQLRHGIYMVEDKELPVSIMCDRACIAASSIKGIYGVSYKIYDEKMRQKTLDEQFIISNMKRALKNGQFKVHFQPKYSLKTERIVSAEALVRWEDPDRGLIFPGDFISLFERNGFITDLDIYVWDTCCKRIRQWLDDGNKIVPVSVNVSRTDIYDPNLDKILLSLIRKYDLSPEYLGLEITESAYTHDSDQLIGAIWKLKRLGFTIEMDDFGTGYSSLNMLAELPIDVLKLDIRFMQSQHHKNSRNILSFIVSLAKLMDLTIVAEGTETIEQVELLRNLNCDVAQGFYFARPMEIKAFEDLLRKQAETYSADDETVEEITEEQNCQIDSAILEMKTRTELDCVTGLLNRVEVENRIQNFFYENNEPTGVFIVADIDGFKNINGVYGHEAGDALLKILGHMLSELFTETAVIGRIGGDEFAVQIPYIPENADLESKLNRLCSPINYDGMDKPIHFSAGVCVTPDDGTDFQTLYDNARMALLRAKYNGKGNYLKYETDMVPPIDEYMENRISGILDSATEAVFVSDAATGEIIYISEQPHAAIY</sequence>
<dbReference type="GO" id="GO:0000160">
    <property type="term" value="P:phosphorelay signal transduction system"/>
    <property type="evidence" value="ECO:0007669"/>
    <property type="project" value="InterPro"/>
</dbReference>
<evidence type="ECO:0000256" key="3">
    <source>
        <dbReference type="PROSITE-ProRule" id="PRU00169"/>
    </source>
</evidence>
<dbReference type="Gene3D" id="3.20.20.450">
    <property type="entry name" value="EAL domain"/>
    <property type="match status" value="1"/>
</dbReference>
<dbReference type="PANTHER" id="PTHR33121">
    <property type="entry name" value="CYCLIC DI-GMP PHOSPHODIESTERASE PDEF"/>
    <property type="match status" value="1"/>
</dbReference>
<dbReference type="CDD" id="cd01949">
    <property type="entry name" value="GGDEF"/>
    <property type="match status" value="2"/>
</dbReference>
<dbReference type="InterPro" id="IPR050706">
    <property type="entry name" value="Cyclic-di-GMP_PDE-like"/>
</dbReference>
<dbReference type="InterPro" id="IPR043128">
    <property type="entry name" value="Rev_trsase/Diguanyl_cyclase"/>
</dbReference>
<dbReference type="InterPro" id="IPR011006">
    <property type="entry name" value="CheY-like_superfamily"/>
</dbReference>
<dbReference type="Gene3D" id="3.40.50.2300">
    <property type="match status" value="1"/>
</dbReference>
<dbReference type="PROSITE" id="PS50883">
    <property type="entry name" value="EAL"/>
    <property type="match status" value="1"/>
</dbReference>
<feature type="domain" description="EAL" evidence="5">
    <location>
        <begin position="305"/>
        <end position="558"/>
    </location>
</feature>
<dbReference type="AlphaFoldDB" id="A0A4R6QBJ9"/>
<dbReference type="CDD" id="cd01948">
    <property type="entry name" value="EAL"/>
    <property type="match status" value="1"/>
</dbReference>
<name>A0A4R6QBJ9_9FIRM</name>
<feature type="domain" description="GGDEF" evidence="6">
    <location>
        <begin position="618"/>
        <end position="747"/>
    </location>
</feature>
<dbReference type="InterPro" id="IPR029787">
    <property type="entry name" value="Nucleotide_cyclase"/>
</dbReference>
<evidence type="ECO:0000256" key="1">
    <source>
        <dbReference type="ARBA" id="ARBA00018672"/>
    </source>
</evidence>
<dbReference type="Proteomes" id="UP000295500">
    <property type="component" value="Unassembled WGS sequence"/>
</dbReference>
<dbReference type="InterPro" id="IPR001789">
    <property type="entry name" value="Sig_transdc_resp-reg_receiver"/>
</dbReference>
<protein>
    <recommendedName>
        <fullName evidence="1">Stage 0 sporulation protein A homolog</fullName>
    </recommendedName>
</protein>
<dbReference type="InterPro" id="IPR000160">
    <property type="entry name" value="GGDEF_dom"/>
</dbReference>
<reference evidence="7 8" key="1">
    <citation type="submission" date="2019-03" db="EMBL/GenBank/DDBJ databases">
        <title>Genomic Encyclopedia of Type Strains, Phase IV (KMG-IV): sequencing the most valuable type-strain genomes for metagenomic binning, comparative biology and taxonomic classification.</title>
        <authorList>
            <person name="Goeker M."/>
        </authorList>
    </citation>
    <scope>NUCLEOTIDE SEQUENCE [LARGE SCALE GENOMIC DNA]</scope>
    <source>
        <strain evidence="7 8">DSM 28287</strain>
    </source>
</reference>
<evidence type="ECO:0000256" key="2">
    <source>
        <dbReference type="ARBA" id="ARBA00024867"/>
    </source>
</evidence>
<dbReference type="Pfam" id="PF00072">
    <property type="entry name" value="Response_reg"/>
    <property type="match status" value="1"/>
</dbReference>
<dbReference type="SMART" id="SM00052">
    <property type="entry name" value="EAL"/>
    <property type="match status" value="1"/>
</dbReference>
<evidence type="ECO:0000313" key="7">
    <source>
        <dbReference type="EMBL" id="TDP59600.1"/>
    </source>
</evidence>
<accession>A0A4R6QBJ9</accession>
<proteinExistence type="predicted"/>
<dbReference type="SUPFAM" id="SSF141868">
    <property type="entry name" value="EAL domain-like"/>
    <property type="match status" value="1"/>
</dbReference>
<dbReference type="SMART" id="SM00448">
    <property type="entry name" value="REC"/>
    <property type="match status" value="1"/>
</dbReference>
<comment type="caution">
    <text evidence="7">The sequence shown here is derived from an EMBL/GenBank/DDBJ whole genome shotgun (WGS) entry which is preliminary data.</text>
</comment>
<dbReference type="RefSeq" id="WP_166635325.1">
    <property type="nucleotide sequence ID" value="NZ_SNXO01000003.1"/>
</dbReference>
<evidence type="ECO:0000313" key="8">
    <source>
        <dbReference type="Proteomes" id="UP000295500"/>
    </source>
</evidence>
<dbReference type="PANTHER" id="PTHR33121:SF70">
    <property type="entry name" value="SIGNALING PROTEIN YKOW"/>
    <property type="match status" value="1"/>
</dbReference>
<dbReference type="SUPFAM" id="SSF52172">
    <property type="entry name" value="CheY-like"/>
    <property type="match status" value="1"/>
</dbReference>
<dbReference type="SMART" id="SM00267">
    <property type="entry name" value="GGDEF"/>
    <property type="match status" value="2"/>
</dbReference>
<dbReference type="SUPFAM" id="SSF55073">
    <property type="entry name" value="Nucleotide cyclase"/>
    <property type="match status" value="2"/>
</dbReference>
<feature type="domain" description="Response regulatory" evidence="4">
    <location>
        <begin position="9"/>
        <end position="129"/>
    </location>
</feature>
<organism evidence="7 8">
    <name type="scientific">Aminicella lysinilytica</name>
    <dbReference type="NCBI Taxonomy" id="433323"/>
    <lineage>
        <taxon>Bacteria</taxon>
        <taxon>Bacillati</taxon>
        <taxon>Bacillota</taxon>
        <taxon>Clostridia</taxon>
        <taxon>Peptostreptococcales</taxon>
        <taxon>Anaerovoracaceae</taxon>
        <taxon>Aminicella</taxon>
    </lineage>
</organism>
<evidence type="ECO:0000259" key="4">
    <source>
        <dbReference type="PROSITE" id="PS50110"/>
    </source>
</evidence>
<dbReference type="NCBIfam" id="TIGR00254">
    <property type="entry name" value="GGDEF"/>
    <property type="match status" value="2"/>
</dbReference>
<dbReference type="Pfam" id="PF00563">
    <property type="entry name" value="EAL"/>
    <property type="match status" value="1"/>
</dbReference>
<gene>
    <name evidence="7" type="ORF">EV211_10321</name>
</gene>
<keyword evidence="3" id="KW-0597">Phosphoprotein</keyword>
<dbReference type="GO" id="GO:0071111">
    <property type="term" value="F:cyclic-guanylate-specific phosphodiesterase activity"/>
    <property type="evidence" value="ECO:0007669"/>
    <property type="project" value="InterPro"/>
</dbReference>
<keyword evidence="8" id="KW-1185">Reference proteome</keyword>
<feature type="modified residue" description="4-aspartylphosphate" evidence="3">
    <location>
        <position position="60"/>
    </location>
</feature>
<evidence type="ECO:0000259" key="5">
    <source>
        <dbReference type="PROSITE" id="PS50883"/>
    </source>
</evidence>
<dbReference type="InterPro" id="IPR035919">
    <property type="entry name" value="EAL_sf"/>
</dbReference>
<dbReference type="EMBL" id="SNXO01000003">
    <property type="protein sequence ID" value="TDP59600.1"/>
    <property type="molecule type" value="Genomic_DNA"/>
</dbReference>